<dbReference type="SMART" id="SM00866">
    <property type="entry name" value="UTRA"/>
    <property type="match status" value="1"/>
</dbReference>
<dbReference type="EMBL" id="DTGD01000037">
    <property type="protein sequence ID" value="HGB35450.1"/>
    <property type="molecule type" value="Genomic_DNA"/>
</dbReference>
<dbReference type="SMART" id="SM00345">
    <property type="entry name" value="HTH_GNTR"/>
    <property type="match status" value="1"/>
</dbReference>
<organism evidence="5">
    <name type="scientific">candidate division WOR-3 bacterium</name>
    <dbReference type="NCBI Taxonomy" id="2052148"/>
    <lineage>
        <taxon>Bacteria</taxon>
        <taxon>Bacteria division WOR-3</taxon>
    </lineage>
</organism>
<gene>
    <name evidence="5" type="ORF">ENV38_00885</name>
</gene>
<dbReference type="InterPro" id="IPR050679">
    <property type="entry name" value="Bact_HTH_transcr_reg"/>
</dbReference>
<dbReference type="InterPro" id="IPR000524">
    <property type="entry name" value="Tscrpt_reg_HTH_GntR"/>
</dbReference>
<evidence type="ECO:0000256" key="3">
    <source>
        <dbReference type="ARBA" id="ARBA00023163"/>
    </source>
</evidence>
<name>A0A7V3KMN5_UNCW3</name>
<evidence type="ECO:0000256" key="2">
    <source>
        <dbReference type="ARBA" id="ARBA00023125"/>
    </source>
</evidence>
<evidence type="ECO:0000259" key="4">
    <source>
        <dbReference type="PROSITE" id="PS50949"/>
    </source>
</evidence>
<dbReference type="GO" id="GO:0003677">
    <property type="term" value="F:DNA binding"/>
    <property type="evidence" value="ECO:0007669"/>
    <property type="project" value="UniProtKB-KW"/>
</dbReference>
<proteinExistence type="predicted"/>
<dbReference type="PANTHER" id="PTHR44846">
    <property type="entry name" value="MANNOSYL-D-GLYCERATE TRANSPORT/METABOLISM SYSTEM REPRESSOR MNGR-RELATED"/>
    <property type="match status" value="1"/>
</dbReference>
<dbReference type="Pfam" id="PF00392">
    <property type="entry name" value="GntR"/>
    <property type="match status" value="1"/>
</dbReference>
<dbReference type="InterPro" id="IPR011663">
    <property type="entry name" value="UTRA"/>
</dbReference>
<accession>A0A7V3KMN5</accession>
<comment type="caution">
    <text evidence="5">The sequence shown here is derived from an EMBL/GenBank/DDBJ whole genome shotgun (WGS) entry which is preliminary data.</text>
</comment>
<reference evidence="5" key="1">
    <citation type="journal article" date="2020" name="mSystems">
        <title>Genome- and Community-Level Interaction Insights into Carbon Utilization and Element Cycling Functions of Hydrothermarchaeota in Hydrothermal Sediment.</title>
        <authorList>
            <person name="Zhou Z."/>
            <person name="Liu Y."/>
            <person name="Xu W."/>
            <person name="Pan J."/>
            <person name="Luo Z.H."/>
            <person name="Li M."/>
        </authorList>
    </citation>
    <scope>NUCLEOTIDE SEQUENCE [LARGE SCALE GENOMIC DNA]</scope>
    <source>
        <strain evidence="5">SpSt-754</strain>
    </source>
</reference>
<dbReference type="Pfam" id="PF07702">
    <property type="entry name" value="UTRA"/>
    <property type="match status" value="1"/>
</dbReference>
<dbReference type="Gene3D" id="1.10.10.10">
    <property type="entry name" value="Winged helix-like DNA-binding domain superfamily/Winged helix DNA-binding domain"/>
    <property type="match status" value="1"/>
</dbReference>
<keyword evidence="3" id="KW-0804">Transcription</keyword>
<sequence>MRKRRELKGYKKIKGENDLFNHKTTPIHYQLMTILKSEIDSGRLKVGDRIPTEKELMLRYGISRSTVRQAVLQLVNEGYLRRKKFKGTFVTTPPATFRFMEGLRGFSAEMRSRGIPYSSTILEKKVILPTEKMQKRLQIGAQDEVFYLKRVRFVNSQPFLIDYHYIPYKFVPGIENKISDNVSLYYLLEHEYHLFLHHGWREFEPIITCSKEETELLEVFPSTPLLYIESVLYDKDGIPIDYFEAKIHGKFVVDVLNTQNSQ</sequence>
<evidence type="ECO:0000256" key="1">
    <source>
        <dbReference type="ARBA" id="ARBA00023015"/>
    </source>
</evidence>
<dbReference type="InterPro" id="IPR028978">
    <property type="entry name" value="Chorismate_lyase_/UTRA_dom_sf"/>
</dbReference>
<dbReference type="GO" id="GO:0045892">
    <property type="term" value="P:negative regulation of DNA-templated transcription"/>
    <property type="evidence" value="ECO:0007669"/>
    <property type="project" value="TreeGrafter"/>
</dbReference>
<dbReference type="PRINTS" id="PR00035">
    <property type="entry name" value="HTHGNTR"/>
</dbReference>
<dbReference type="SUPFAM" id="SSF64288">
    <property type="entry name" value="Chorismate lyase-like"/>
    <property type="match status" value="1"/>
</dbReference>
<dbReference type="GO" id="GO:0003700">
    <property type="term" value="F:DNA-binding transcription factor activity"/>
    <property type="evidence" value="ECO:0007669"/>
    <property type="project" value="InterPro"/>
</dbReference>
<dbReference type="InterPro" id="IPR036388">
    <property type="entry name" value="WH-like_DNA-bd_sf"/>
</dbReference>
<keyword evidence="2" id="KW-0238">DNA-binding</keyword>
<dbReference type="SUPFAM" id="SSF46785">
    <property type="entry name" value="Winged helix' DNA-binding domain"/>
    <property type="match status" value="1"/>
</dbReference>
<dbReference type="CDD" id="cd07377">
    <property type="entry name" value="WHTH_GntR"/>
    <property type="match status" value="1"/>
</dbReference>
<dbReference type="AlphaFoldDB" id="A0A7V3KMN5"/>
<dbReference type="PROSITE" id="PS50949">
    <property type="entry name" value="HTH_GNTR"/>
    <property type="match status" value="1"/>
</dbReference>
<dbReference type="InterPro" id="IPR036390">
    <property type="entry name" value="WH_DNA-bd_sf"/>
</dbReference>
<protein>
    <submittedName>
        <fullName evidence="5">GntR family transcriptional regulator</fullName>
    </submittedName>
</protein>
<dbReference type="Gene3D" id="3.40.1410.10">
    <property type="entry name" value="Chorismate lyase-like"/>
    <property type="match status" value="1"/>
</dbReference>
<keyword evidence="1" id="KW-0805">Transcription regulation</keyword>
<dbReference type="PANTHER" id="PTHR44846:SF1">
    <property type="entry name" value="MANNOSYL-D-GLYCERATE TRANSPORT_METABOLISM SYSTEM REPRESSOR MNGR-RELATED"/>
    <property type="match status" value="1"/>
</dbReference>
<evidence type="ECO:0000313" key="5">
    <source>
        <dbReference type="EMBL" id="HGB35450.1"/>
    </source>
</evidence>
<feature type="domain" description="HTH gntR-type" evidence="4">
    <location>
        <begin position="25"/>
        <end position="93"/>
    </location>
</feature>